<evidence type="ECO:0000313" key="1">
    <source>
        <dbReference type="EMBL" id="GLR13031.1"/>
    </source>
</evidence>
<evidence type="ECO:0000313" key="2">
    <source>
        <dbReference type="Proteomes" id="UP001156706"/>
    </source>
</evidence>
<name>A0ABQ5YER1_9NEIS</name>
<sequence length="126" mass="13701">MTALPVVGKMINDLTDGPSTTIAGVDKYPGPGYYMKVVDGKQQWIRYDGGRLLGESVVGQKALSQQSQALQKTTHAELRKLEGRNVGKVINDIQTARPSDVFVPVKDGAYMVRGPNGREYYISADG</sequence>
<accession>A0ABQ5YER1</accession>
<gene>
    <name evidence="1" type="ORF">GCM10007907_18210</name>
</gene>
<proteinExistence type="predicted"/>
<keyword evidence="2" id="KW-1185">Reference proteome</keyword>
<comment type="caution">
    <text evidence="1">The sequence shown here is derived from an EMBL/GenBank/DDBJ whole genome shotgun (WGS) entry which is preliminary data.</text>
</comment>
<dbReference type="RefSeq" id="WP_284196148.1">
    <property type="nucleotide sequence ID" value="NZ_BSOG01000002.1"/>
</dbReference>
<organism evidence="1 2">
    <name type="scientific">Chitinimonas prasina</name>
    <dbReference type="NCBI Taxonomy" id="1434937"/>
    <lineage>
        <taxon>Bacteria</taxon>
        <taxon>Pseudomonadati</taxon>
        <taxon>Pseudomonadota</taxon>
        <taxon>Betaproteobacteria</taxon>
        <taxon>Neisseriales</taxon>
        <taxon>Chitinibacteraceae</taxon>
        <taxon>Chitinimonas</taxon>
    </lineage>
</organism>
<protein>
    <submittedName>
        <fullName evidence="1">Uncharacterized protein</fullName>
    </submittedName>
</protein>
<reference evidence="2" key="1">
    <citation type="journal article" date="2019" name="Int. J. Syst. Evol. Microbiol.">
        <title>The Global Catalogue of Microorganisms (GCM) 10K type strain sequencing project: providing services to taxonomists for standard genome sequencing and annotation.</title>
        <authorList>
            <consortium name="The Broad Institute Genomics Platform"/>
            <consortium name="The Broad Institute Genome Sequencing Center for Infectious Disease"/>
            <person name="Wu L."/>
            <person name="Ma J."/>
        </authorList>
    </citation>
    <scope>NUCLEOTIDE SEQUENCE [LARGE SCALE GENOMIC DNA]</scope>
    <source>
        <strain evidence="2">NBRC 110044</strain>
    </source>
</reference>
<dbReference type="Proteomes" id="UP001156706">
    <property type="component" value="Unassembled WGS sequence"/>
</dbReference>
<dbReference type="EMBL" id="BSOG01000002">
    <property type="protein sequence ID" value="GLR13031.1"/>
    <property type="molecule type" value="Genomic_DNA"/>
</dbReference>